<evidence type="ECO:0000256" key="3">
    <source>
        <dbReference type="PROSITE-ProRule" id="PRU00169"/>
    </source>
</evidence>
<dbReference type="SUPFAM" id="SSF52172">
    <property type="entry name" value="CheY-like"/>
    <property type="match status" value="1"/>
</dbReference>
<keyword evidence="3" id="KW-0597">Phosphoprotein</keyword>
<dbReference type="Pfam" id="PF00072">
    <property type="entry name" value="Response_reg"/>
    <property type="match status" value="1"/>
</dbReference>
<comment type="function">
    <text evidence="2">May play the central regulatory role in sporulation. It may be an element of the effector pathway responsible for the activation of sporulation genes in response to nutritional stress. Spo0A may act in concert with spo0H (a sigma factor) to control the expression of some genes that are critical to the sporulation process.</text>
</comment>
<evidence type="ECO:0000256" key="2">
    <source>
        <dbReference type="ARBA" id="ARBA00024867"/>
    </source>
</evidence>
<dbReference type="GO" id="GO:0000156">
    <property type="term" value="F:phosphorelay response regulator activity"/>
    <property type="evidence" value="ECO:0007669"/>
    <property type="project" value="InterPro"/>
</dbReference>
<dbReference type="PROSITE" id="PS50110">
    <property type="entry name" value="RESPONSE_REGULATORY"/>
    <property type="match status" value="1"/>
</dbReference>
<dbReference type="RefSeq" id="WP_050740852.1">
    <property type="nucleotide sequence ID" value="NZ_LGYO01000033.1"/>
</dbReference>
<dbReference type="Proteomes" id="UP000036873">
    <property type="component" value="Unassembled WGS sequence"/>
</dbReference>
<comment type="caution">
    <text evidence="5">The sequence shown here is derived from an EMBL/GenBank/DDBJ whole genome shotgun (WGS) entry which is preliminary data.</text>
</comment>
<dbReference type="Pfam" id="PF04397">
    <property type="entry name" value="LytTR"/>
    <property type="match status" value="1"/>
</dbReference>
<keyword evidence="6" id="KW-1185">Reference proteome</keyword>
<evidence type="ECO:0000259" key="4">
    <source>
        <dbReference type="PROSITE" id="PS50110"/>
    </source>
</evidence>
<sequence length="248" mass="28368">MIQCLICDDEASVTNNLYALIEDYNRHYQTNICCQVFNNPILAAETVPQEKYDLYLLDIVMPNMTGIQLAETIRANDNSGIIVFLTSSPEYHAEAFSLEALQYLQKPVNQSAFFRVLGRSLTYISRQRSAAYVTIQTRTGIYTLTPELIIYVESNRHILTFFIDNALPVKTLSGSLSLEKLMGILNDSSFYAPYKGYIINFEHVNSMDKHGFTMSNQTTVPISERQYSKIRKDYSDYLLKTSERAENN</sequence>
<accession>A0A0L6U091</accession>
<dbReference type="InterPro" id="IPR001789">
    <property type="entry name" value="Sig_transdc_resp-reg_receiver"/>
</dbReference>
<dbReference type="InterPro" id="IPR007492">
    <property type="entry name" value="LytTR_DNA-bd_dom"/>
</dbReference>
<dbReference type="SMART" id="SM00448">
    <property type="entry name" value="REC"/>
    <property type="match status" value="1"/>
</dbReference>
<evidence type="ECO:0000313" key="6">
    <source>
        <dbReference type="Proteomes" id="UP000036873"/>
    </source>
</evidence>
<dbReference type="GO" id="GO:0003677">
    <property type="term" value="F:DNA binding"/>
    <property type="evidence" value="ECO:0007669"/>
    <property type="project" value="InterPro"/>
</dbReference>
<dbReference type="InterPro" id="IPR011006">
    <property type="entry name" value="CheY-like_superfamily"/>
</dbReference>
<evidence type="ECO:0000256" key="1">
    <source>
        <dbReference type="ARBA" id="ARBA00018672"/>
    </source>
</evidence>
<gene>
    <name evidence="5" type="ORF">AKG39_13105</name>
</gene>
<feature type="modified residue" description="4-aspartylphosphate" evidence="3">
    <location>
        <position position="58"/>
    </location>
</feature>
<dbReference type="Gene3D" id="3.40.50.2300">
    <property type="match status" value="1"/>
</dbReference>
<dbReference type="PANTHER" id="PTHR37299:SF1">
    <property type="entry name" value="STAGE 0 SPORULATION PROTEIN A HOMOLOG"/>
    <property type="match status" value="1"/>
</dbReference>
<dbReference type="STRING" id="52689.AKG39_13105"/>
<proteinExistence type="predicted"/>
<dbReference type="PANTHER" id="PTHR37299">
    <property type="entry name" value="TRANSCRIPTIONAL REGULATOR-RELATED"/>
    <property type="match status" value="1"/>
</dbReference>
<organism evidence="5 6">
    <name type="scientific">Acetobacterium bakii</name>
    <dbReference type="NCBI Taxonomy" id="52689"/>
    <lineage>
        <taxon>Bacteria</taxon>
        <taxon>Bacillati</taxon>
        <taxon>Bacillota</taxon>
        <taxon>Clostridia</taxon>
        <taxon>Eubacteriales</taxon>
        <taxon>Eubacteriaceae</taxon>
        <taxon>Acetobacterium</taxon>
    </lineage>
</organism>
<evidence type="ECO:0000313" key="5">
    <source>
        <dbReference type="EMBL" id="KNZ41250.1"/>
    </source>
</evidence>
<dbReference type="InterPro" id="IPR046947">
    <property type="entry name" value="LytR-like"/>
</dbReference>
<name>A0A0L6U091_9FIRM</name>
<dbReference type="SMART" id="SM00850">
    <property type="entry name" value="LytTR"/>
    <property type="match status" value="1"/>
</dbReference>
<reference evidence="6" key="1">
    <citation type="submission" date="2015-07" db="EMBL/GenBank/DDBJ databases">
        <title>Draft genome sequence of Acetobacterium bakii DSM 8293, a potential psychrophilic chemical producer through syngas fermentation.</title>
        <authorList>
            <person name="Song Y."/>
            <person name="Hwang S."/>
            <person name="Cho B.-K."/>
        </authorList>
    </citation>
    <scope>NUCLEOTIDE SEQUENCE [LARGE SCALE GENOMIC DNA]</scope>
    <source>
        <strain evidence="6">DSM 8239</strain>
    </source>
</reference>
<dbReference type="EMBL" id="LGYO01000033">
    <property type="protein sequence ID" value="KNZ41250.1"/>
    <property type="molecule type" value="Genomic_DNA"/>
</dbReference>
<feature type="domain" description="Response regulatory" evidence="4">
    <location>
        <begin position="3"/>
        <end position="121"/>
    </location>
</feature>
<dbReference type="AlphaFoldDB" id="A0A0L6U091"/>
<dbReference type="OrthoDB" id="113975at2"/>
<dbReference type="Gene3D" id="2.40.50.1020">
    <property type="entry name" value="LytTr DNA-binding domain"/>
    <property type="match status" value="1"/>
</dbReference>
<protein>
    <recommendedName>
        <fullName evidence="1">Stage 0 sporulation protein A homolog</fullName>
    </recommendedName>
</protein>
<dbReference type="PATRIC" id="fig|52689.4.peg.1986"/>